<dbReference type="Pfam" id="PF01048">
    <property type="entry name" value="PNP_UDP_1"/>
    <property type="match status" value="1"/>
</dbReference>
<evidence type="ECO:0000313" key="8">
    <source>
        <dbReference type="EMBL" id="QIV94255.1"/>
    </source>
</evidence>
<name>A0A6M3HSW6_9GAMM</name>
<evidence type="ECO:0000313" key="9">
    <source>
        <dbReference type="Proteomes" id="UP000503320"/>
    </source>
</evidence>
<dbReference type="KEGG" id="afri:E3E15_02355"/>
<evidence type="ECO:0000256" key="6">
    <source>
        <dbReference type="ARBA" id="ARBA00048447"/>
    </source>
</evidence>
<gene>
    <name evidence="8" type="ORF">E3E15_02355</name>
</gene>
<evidence type="ECO:0000259" key="7">
    <source>
        <dbReference type="Pfam" id="PF01048"/>
    </source>
</evidence>
<comment type="similarity">
    <text evidence="1">Belongs to the PNP/UDP phosphorylase family.</text>
</comment>
<sequence length="269" mass="29966">MPNLNISNKRVDSKEIMYHTNLNESNIHSAKIAILPGDPNRVEMLAKMLDENAYYLTSNREYTSWLAKVDNENVLVISTGMGGPSAAIGIEELAMIGIKKFIRVGTCGTIQENIEVGDLILTTASVRLDGTSYHYAPIEYPAVASFLLNQSLHNSAKKLNIKLHTGITASSDTFYPGQERKDSYSGYVRKSFQGSVEEWRKLNVLNLEMESSAILTVCATFGLDASCICTVMAKRTMTETIDKTKYFEGMTDIMAIIKESIKNNFYQED</sequence>
<feature type="domain" description="Nucleoside phosphorylase" evidence="7">
    <location>
        <begin position="31"/>
        <end position="234"/>
    </location>
</feature>
<reference evidence="8 9" key="1">
    <citation type="submission" date="2019-03" db="EMBL/GenBank/DDBJ databases">
        <title>Complete Genome Sequence of Allofrancisella frigidaquae Strain SYSU 10HL1970 Isolated from Water-Cooling Systems in China.</title>
        <authorList>
            <person name="Ohrman C."/>
            <person name="Uneklint I."/>
            <person name="Sjodin A."/>
        </authorList>
    </citation>
    <scope>NUCLEOTIDE SEQUENCE [LARGE SCALE GENOMIC DNA]</scope>
    <source>
        <strain evidence="8 9">SYSU 10HL1970</strain>
    </source>
</reference>
<proteinExistence type="inferred from homology"/>
<dbReference type="SUPFAM" id="SSF53167">
    <property type="entry name" value="Purine and uridine phosphorylases"/>
    <property type="match status" value="1"/>
</dbReference>
<evidence type="ECO:0000256" key="3">
    <source>
        <dbReference type="ARBA" id="ARBA00021980"/>
    </source>
</evidence>
<keyword evidence="9" id="KW-1185">Reference proteome</keyword>
<protein>
    <recommendedName>
        <fullName evidence="3">Uridine phosphorylase</fullName>
        <ecNumber evidence="2">2.4.2.3</ecNumber>
    </recommendedName>
</protein>
<dbReference type="GO" id="GO:0009164">
    <property type="term" value="P:nucleoside catabolic process"/>
    <property type="evidence" value="ECO:0007669"/>
    <property type="project" value="UniProtKB-ARBA"/>
</dbReference>
<dbReference type="RefSeq" id="WP_035721667.1">
    <property type="nucleotide sequence ID" value="NZ_CP038017.1"/>
</dbReference>
<evidence type="ECO:0000256" key="1">
    <source>
        <dbReference type="ARBA" id="ARBA00010456"/>
    </source>
</evidence>
<dbReference type="InterPro" id="IPR018016">
    <property type="entry name" value="Nucleoside_phosphorylase_CS"/>
</dbReference>
<organism evidence="8 9">
    <name type="scientific">Allofrancisella frigidaquae</name>
    <dbReference type="NCBI Taxonomy" id="1085644"/>
    <lineage>
        <taxon>Bacteria</taxon>
        <taxon>Pseudomonadati</taxon>
        <taxon>Pseudomonadota</taxon>
        <taxon>Gammaproteobacteria</taxon>
        <taxon>Thiotrichales</taxon>
        <taxon>Francisellaceae</taxon>
        <taxon>Allofrancisella</taxon>
    </lineage>
</organism>
<dbReference type="AlphaFoldDB" id="A0A6M3HSW6"/>
<evidence type="ECO:0000256" key="4">
    <source>
        <dbReference type="ARBA" id="ARBA00022676"/>
    </source>
</evidence>
<accession>A0A6M3HSW6</accession>
<comment type="catalytic activity">
    <reaction evidence="6">
        <text>uridine + phosphate = alpha-D-ribose 1-phosphate + uracil</text>
        <dbReference type="Rhea" id="RHEA:24388"/>
        <dbReference type="ChEBI" id="CHEBI:16704"/>
        <dbReference type="ChEBI" id="CHEBI:17568"/>
        <dbReference type="ChEBI" id="CHEBI:43474"/>
        <dbReference type="ChEBI" id="CHEBI:57720"/>
        <dbReference type="EC" id="2.4.2.3"/>
    </reaction>
</comment>
<keyword evidence="4 8" id="KW-0328">Glycosyltransferase</keyword>
<dbReference type="InterPro" id="IPR000845">
    <property type="entry name" value="Nucleoside_phosphorylase_d"/>
</dbReference>
<keyword evidence="5 8" id="KW-0808">Transferase</keyword>
<dbReference type="InterPro" id="IPR035994">
    <property type="entry name" value="Nucleoside_phosphorylase_sf"/>
</dbReference>
<dbReference type="GO" id="GO:0004850">
    <property type="term" value="F:uridine phosphorylase activity"/>
    <property type="evidence" value="ECO:0007669"/>
    <property type="project" value="UniProtKB-EC"/>
</dbReference>
<dbReference type="GO" id="GO:0005829">
    <property type="term" value="C:cytosol"/>
    <property type="evidence" value="ECO:0007669"/>
    <property type="project" value="TreeGrafter"/>
</dbReference>
<dbReference type="EMBL" id="CP038017">
    <property type="protein sequence ID" value="QIV94255.1"/>
    <property type="molecule type" value="Genomic_DNA"/>
</dbReference>
<dbReference type="Proteomes" id="UP000503320">
    <property type="component" value="Chromosome"/>
</dbReference>
<dbReference type="Gene3D" id="3.40.50.1580">
    <property type="entry name" value="Nucleoside phosphorylase domain"/>
    <property type="match status" value="1"/>
</dbReference>
<dbReference type="EC" id="2.4.2.3" evidence="2"/>
<evidence type="ECO:0000256" key="2">
    <source>
        <dbReference type="ARBA" id="ARBA00011888"/>
    </source>
</evidence>
<dbReference type="PANTHER" id="PTHR43691">
    <property type="entry name" value="URIDINE PHOSPHORYLASE"/>
    <property type="match status" value="1"/>
</dbReference>
<dbReference type="PROSITE" id="PS01232">
    <property type="entry name" value="PNP_UDP_1"/>
    <property type="match status" value="1"/>
</dbReference>
<dbReference type="CDD" id="cd17767">
    <property type="entry name" value="UP_EcUdp-like"/>
    <property type="match status" value="1"/>
</dbReference>
<dbReference type="PANTHER" id="PTHR43691:SF11">
    <property type="entry name" value="FI09636P-RELATED"/>
    <property type="match status" value="1"/>
</dbReference>
<evidence type="ECO:0000256" key="5">
    <source>
        <dbReference type="ARBA" id="ARBA00022679"/>
    </source>
</evidence>
<dbReference type="NCBIfam" id="NF008383">
    <property type="entry name" value="PRK11178.1"/>
    <property type="match status" value="1"/>
</dbReference>